<dbReference type="Proteomes" id="UP000198287">
    <property type="component" value="Unassembled WGS sequence"/>
</dbReference>
<sequence>MWRDEAFRHFRRTILATHRSSLRTGYFISWDEKKGATPLGNGWRYRTFQIVVIFCIVVALPLSLIRWHNLAFSVKGVDIVDVWFASFCLVYVWIGVQFMWSFAWPYGPKKFVRIFESMLHLEEELQGMIPPEIFTPRRDVIQTTVTHNITTIVALFFYAFDYLIPWLCLVVGFSPYNSIAAVVTSISDKHFFISKIICGFVSTVTMAMVGAVMEIAILMVMYGIVTLYLWTLFLVPTQISFDTGVKIYRALKVTTLIQFDLAKDFVIPLMHHFYAVVWATMAIYCVMIQVIVDGKVTPFSAILCVTMVLVAVFVEWFAIAFVAKGTTLSKEFILEAGRNHGRNKYRKRVSRSLLPNFINVEFVGSVETMREGIEMGYFANFMERVTSNTISLLLARK</sequence>
<feature type="transmembrane region" description="Helical" evidence="1">
    <location>
        <begin position="215"/>
        <end position="235"/>
    </location>
</feature>
<evidence type="ECO:0000256" key="1">
    <source>
        <dbReference type="SAM" id="Phobius"/>
    </source>
</evidence>
<evidence type="ECO:0000313" key="2">
    <source>
        <dbReference type="EMBL" id="OXA38324.1"/>
    </source>
</evidence>
<keyword evidence="3" id="KW-1185">Reference proteome</keyword>
<feature type="transmembrane region" description="Helical" evidence="1">
    <location>
        <begin position="273"/>
        <end position="292"/>
    </location>
</feature>
<reference evidence="2 3" key="1">
    <citation type="submission" date="2015-12" db="EMBL/GenBank/DDBJ databases">
        <title>The genome of Folsomia candida.</title>
        <authorList>
            <person name="Faddeeva A."/>
            <person name="Derks M.F."/>
            <person name="Anvar Y."/>
            <person name="Smit S."/>
            <person name="Van Straalen N."/>
            <person name="Roelofs D."/>
        </authorList>
    </citation>
    <scope>NUCLEOTIDE SEQUENCE [LARGE SCALE GENOMIC DNA]</scope>
    <source>
        <strain evidence="2 3">VU population</strain>
        <tissue evidence="2">Whole body</tissue>
    </source>
</reference>
<keyword evidence="1" id="KW-0472">Membrane</keyword>
<comment type="caution">
    <text evidence="2">The sequence shown here is derived from an EMBL/GenBank/DDBJ whole genome shotgun (WGS) entry which is preliminary data.</text>
</comment>
<keyword evidence="1" id="KW-0812">Transmembrane</keyword>
<proteinExistence type="predicted"/>
<organism evidence="2 3">
    <name type="scientific">Folsomia candida</name>
    <name type="common">Springtail</name>
    <dbReference type="NCBI Taxonomy" id="158441"/>
    <lineage>
        <taxon>Eukaryota</taxon>
        <taxon>Metazoa</taxon>
        <taxon>Ecdysozoa</taxon>
        <taxon>Arthropoda</taxon>
        <taxon>Hexapoda</taxon>
        <taxon>Collembola</taxon>
        <taxon>Entomobryomorpha</taxon>
        <taxon>Isotomoidea</taxon>
        <taxon>Isotomidae</taxon>
        <taxon>Proisotominae</taxon>
        <taxon>Folsomia</taxon>
    </lineage>
</organism>
<gene>
    <name evidence="2" type="ORF">Fcan01_27009</name>
</gene>
<accession>A0A226D0C5</accession>
<dbReference type="EMBL" id="LNIX01000047">
    <property type="protein sequence ID" value="OXA38324.1"/>
    <property type="molecule type" value="Genomic_DNA"/>
</dbReference>
<keyword evidence="1" id="KW-1133">Transmembrane helix</keyword>
<name>A0A226D0C5_FOLCA</name>
<feature type="transmembrane region" description="Helical" evidence="1">
    <location>
        <begin position="298"/>
        <end position="323"/>
    </location>
</feature>
<feature type="transmembrane region" description="Helical" evidence="1">
    <location>
        <begin position="48"/>
        <end position="67"/>
    </location>
</feature>
<protein>
    <submittedName>
        <fullName evidence="2">Uncharacterized protein</fullName>
    </submittedName>
</protein>
<feature type="transmembrane region" description="Helical" evidence="1">
    <location>
        <begin position="163"/>
        <end position="184"/>
    </location>
</feature>
<dbReference type="AlphaFoldDB" id="A0A226D0C5"/>
<feature type="transmembrane region" description="Helical" evidence="1">
    <location>
        <begin position="191"/>
        <end position="209"/>
    </location>
</feature>
<evidence type="ECO:0000313" key="3">
    <source>
        <dbReference type="Proteomes" id="UP000198287"/>
    </source>
</evidence>
<feature type="transmembrane region" description="Helical" evidence="1">
    <location>
        <begin position="79"/>
        <end position="100"/>
    </location>
</feature>